<dbReference type="Pfam" id="PF01960">
    <property type="entry name" value="ArgJ"/>
    <property type="match status" value="1"/>
</dbReference>
<feature type="site" description="Cleavage; by autolysis" evidence="8">
    <location>
        <begin position="214"/>
        <end position="215"/>
    </location>
</feature>
<comment type="subcellular location">
    <subcellularLocation>
        <location evidence="8">Cytoplasm</location>
    </subcellularLocation>
</comment>
<gene>
    <name evidence="8" type="primary">argJ</name>
    <name evidence="9" type="ORF">A3C21_03620</name>
</gene>
<keyword evidence="4 8" id="KW-0028">Amino-acid biosynthesis</keyword>
<sequence>MTKMKFIKGGITAPQGFTANGLKAGIKQSGKKDLSLIYSDTLCTAAGVFTTNKVQASCVVVNTKRLKAGKAQAVIVNSGNANCLTGKKGFEDSLTMAGKTADILGLSESHVCVASTGVIGKLLPIKKIVSALPKLAAGLSKAGGKAAAEGIMTTDHVAKEAAVEVVIGNPPSRKASARQGKIRIGAMTKGGGMIHPQMALPGASAKGYGGPKHATMLCFASTDAAIALPALRAALDQAVQKTFNMITVDGDMSTNDMVLILANGQAKNKLIVKGTKDFRAFESALESLFLSLAKMMIKDAEGATKFVEINVAGAASERDARMVAKSVAGSTLVKTALFGGDPNWGRIAAAAGYSGARVDMWKMKIRLGNLLVLQGGGGAQKDEKAAARILAKSQVPITVDLGVGKHGATAYTCDLSTDYVIFNSAYRT</sequence>
<dbReference type="NCBIfam" id="NF003802">
    <property type="entry name" value="PRK05388.1"/>
    <property type="match status" value="1"/>
</dbReference>
<feature type="chain" id="PRO_5023235852" description="Arginine biosynthesis bifunctional protein ArgJ alpha chain" evidence="8">
    <location>
        <begin position="1"/>
        <end position="214"/>
    </location>
</feature>
<evidence type="ECO:0000256" key="4">
    <source>
        <dbReference type="ARBA" id="ARBA00022605"/>
    </source>
</evidence>
<keyword evidence="6 8" id="KW-0068">Autocatalytic cleavage</keyword>
<reference evidence="9 10" key="1">
    <citation type="journal article" date="2016" name="Nat. Commun.">
        <title>Thousands of microbial genomes shed light on interconnected biogeochemical processes in an aquifer system.</title>
        <authorList>
            <person name="Anantharaman K."/>
            <person name="Brown C.T."/>
            <person name="Hug L.A."/>
            <person name="Sharon I."/>
            <person name="Castelle C.J."/>
            <person name="Probst A.J."/>
            <person name="Thomas B.C."/>
            <person name="Singh A."/>
            <person name="Wilkins M.J."/>
            <person name="Karaoz U."/>
            <person name="Brodie E.L."/>
            <person name="Williams K.H."/>
            <person name="Hubbard S.S."/>
            <person name="Banfield J.F."/>
        </authorList>
    </citation>
    <scope>NUCLEOTIDE SEQUENCE [LARGE SCALE GENOMIC DNA]</scope>
</reference>
<dbReference type="GO" id="GO:0006526">
    <property type="term" value="P:L-arginine biosynthetic process"/>
    <property type="evidence" value="ECO:0007669"/>
    <property type="project" value="UniProtKB-UniRule"/>
</dbReference>
<evidence type="ECO:0000256" key="7">
    <source>
        <dbReference type="ARBA" id="ARBA00023315"/>
    </source>
</evidence>
<dbReference type="GO" id="GO:0005737">
    <property type="term" value="C:cytoplasm"/>
    <property type="evidence" value="ECO:0007669"/>
    <property type="project" value="UniProtKB-SubCell"/>
</dbReference>
<dbReference type="InterPro" id="IPR002813">
    <property type="entry name" value="Arg_biosynth_ArgJ"/>
</dbReference>
<evidence type="ECO:0000313" key="10">
    <source>
        <dbReference type="Proteomes" id="UP000178572"/>
    </source>
</evidence>
<evidence type="ECO:0000256" key="2">
    <source>
        <dbReference type="ARBA" id="ARBA00011475"/>
    </source>
</evidence>
<evidence type="ECO:0000256" key="8">
    <source>
        <dbReference type="HAMAP-Rule" id="MF_01106"/>
    </source>
</evidence>
<dbReference type="Gene3D" id="3.60.70.12">
    <property type="entry name" value="L-amino peptidase D-ALA esterase/amidase"/>
    <property type="match status" value="1"/>
</dbReference>
<dbReference type="EMBL" id="MFLN01000038">
    <property type="protein sequence ID" value="OGG66769.1"/>
    <property type="molecule type" value="Genomic_DNA"/>
</dbReference>
<dbReference type="Gene3D" id="3.10.20.340">
    <property type="entry name" value="ArgJ beta chain, C-terminal domain"/>
    <property type="match status" value="1"/>
</dbReference>
<comment type="pathway">
    <text evidence="8">Amino-acid biosynthesis; L-arginine biosynthesis; L-ornithine and N-acetyl-L-glutamate from L-glutamate and N(2)-acetyl-L-ornithine (cyclic): step 1/1.</text>
</comment>
<dbReference type="HAMAP" id="MF_01106">
    <property type="entry name" value="ArgJ"/>
    <property type="match status" value="1"/>
</dbReference>
<feature type="binding site" evidence="8">
    <location>
        <position position="153"/>
    </location>
    <ligand>
        <name>substrate</name>
    </ligand>
</feature>
<dbReference type="PANTHER" id="PTHR23100:SF0">
    <property type="entry name" value="ARGININE BIOSYNTHESIS BIFUNCTIONAL PROTEIN ARGJ, MITOCHONDRIAL"/>
    <property type="match status" value="1"/>
</dbReference>
<feature type="site" description="Involved in the stabilization of negative charge on the oxyanion by the formation of the oxyanion hole" evidence="8">
    <location>
        <position position="116"/>
    </location>
</feature>
<organism evidence="9 10">
    <name type="scientific">Candidatus Kaiserbacteria bacterium RIFCSPHIGHO2_02_FULL_59_21</name>
    <dbReference type="NCBI Taxonomy" id="1798500"/>
    <lineage>
        <taxon>Bacteria</taxon>
        <taxon>Candidatus Kaiseribacteriota</taxon>
    </lineage>
</organism>
<dbReference type="PANTHER" id="PTHR23100">
    <property type="entry name" value="ARGININE BIOSYNTHESIS BIFUNCTIONAL PROTEIN ARGJ"/>
    <property type="match status" value="1"/>
</dbReference>
<comment type="catalytic activity">
    <reaction evidence="8">
        <text>N(2)-acetyl-L-ornithine + L-glutamate = N-acetyl-L-glutamate + L-ornithine</text>
        <dbReference type="Rhea" id="RHEA:15349"/>
        <dbReference type="ChEBI" id="CHEBI:29985"/>
        <dbReference type="ChEBI" id="CHEBI:44337"/>
        <dbReference type="ChEBI" id="CHEBI:46911"/>
        <dbReference type="ChEBI" id="CHEBI:57805"/>
        <dbReference type="EC" id="2.3.1.35"/>
    </reaction>
</comment>
<dbReference type="Proteomes" id="UP000178572">
    <property type="component" value="Unassembled WGS sequence"/>
</dbReference>
<dbReference type="NCBIfam" id="TIGR00120">
    <property type="entry name" value="ArgJ"/>
    <property type="match status" value="1"/>
</dbReference>
<dbReference type="SUPFAM" id="SSF56266">
    <property type="entry name" value="DmpA/ArgJ-like"/>
    <property type="match status" value="1"/>
</dbReference>
<feature type="binding site" evidence="8">
    <location>
        <position position="428"/>
    </location>
    <ligand>
        <name>substrate</name>
    </ligand>
</feature>
<comment type="pathway">
    <text evidence="8">Amino-acid biosynthesis; L-arginine biosynthesis; N(2)-acetyl-L-ornithine from L-glutamate: step 1/4.</text>
</comment>
<feature type="binding site" evidence="8">
    <location>
        <position position="189"/>
    </location>
    <ligand>
        <name>substrate</name>
    </ligand>
</feature>
<evidence type="ECO:0000256" key="3">
    <source>
        <dbReference type="ARBA" id="ARBA00022571"/>
    </source>
</evidence>
<keyword evidence="3 8" id="KW-0055">Arginine biosynthesis</keyword>
<keyword evidence="8" id="KW-0963">Cytoplasm</keyword>
<dbReference type="GO" id="GO:0006592">
    <property type="term" value="P:ornithine biosynthetic process"/>
    <property type="evidence" value="ECO:0007669"/>
    <property type="project" value="TreeGrafter"/>
</dbReference>
<dbReference type="EC" id="2.3.1.1" evidence="8"/>
<dbReference type="FunFam" id="3.10.20.340:FF:000001">
    <property type="entry name" value="Arginine biosynthesis bifunctional protein ArgJ, chloroplastic"/>
    <property type="match status" value="1"/>
</dbReference>
<protein>
    <recommendedName>
        <fullName evidence="8">Arginine biosynthesis bifunctional protein ArgJ</fullName>
    </recommendedName>
    <domain>
        <recommendedName>
            <fullName evidence="8">Glutamate N-acetyltransferase</fullName>
            <ecNumber evidence="8">2.3.1.35</ecNumber>
        </recommendedName>
        <alternativeName>
            <fullName evidence="8">Ornithine acetyltransferase</fullName>
            <shortName evidence="8">OATase</shortName>
        </alternativeName>
        <alternativeName>
            <fullName evidence="8">Ornithine transacetylase</fullName>
        </alternativeName>
    </domain>
    <domain>
        <recommendedName>
            <fullName evidence="8">Amino-acid acetyltransferase</fullName>
            <ecNumber evidence="8">2.3.1.1</ecNumber>
        </recommendedName>
        <alternativeName>
            <fullName evidence="8">N-acetylglutamate synthase</fullName>
            <shortName evidence="8">AGSase</shortName>
        </alternativeName>
    </domain>
    <component>
        <recommendedName>
            <fullName evidence="8">Arginine biosynthesis bifunctional protein ArgJ alpha chain</fullName>
        </recommendedName>
    </component>
    <component>
        <recommendedName>
            <fullName evidence="8">Arginine biosynthesis bifunctional protein ArgJ beta chain</fullName>
        </recommendedName>
    </component>
</protein>
<feature type="site" description="Involved in the stabilization of negative charge on the oxyanion by the formation of the oxyanion hole" evidence="8">
    <location>
        <position position="117"/>
    </location>
</feature>
<evidence type="ECO:0000256" key="1">
    <source>
        <dbReference type="ARBA" id="ARBA00006774"/>
    </source>
</evidence>
<feature type="chain" id="PRO_5023235851" description="Arginine biosynthesis bifunctional protein ArgJ beta chain" evidence="8">
    <location>
        <begin position="215"/>
        <end position="428"/>
    </location>
</feature>
<comment type="catalytic activity">
    <reaction evidence="8">
        <text>L-glutamate + acetyl-CoA = N-acetyl-L-glutamate + CoA + H(+)</text>
        <dbReference type="Rhea" id="RHEA:24292"/>
        <dbReference type="ChEBI" id="CHEBI:15378"/>
        <dbReference type="ChEBI" id="CHEBI:29985"/>
        <dbReference type="ChEBI" id="CHEBI:44337"/>
        <dbReference type="ChEBI" id="CHEBI:57287"/>
        <dbReference type="ChEBI" id="CHEBI:57288"/>
        <dbReference type="EC" id="2.3.1.1"/>
    </reaction>
</comment>
<evidence type="ECO:0000313" key="9">
    <source>
        <dbReference type="EMBL" id="OGG66769.1"/>
    </source>
</evidence>
<keyword evidence="8" id="KW-0511">Multifunctional enzyme</keyword>
<comment type="similarity">
    <text evidence="1 8">Belongs to the ArgJ family.</text>
</comment>
<dbReference type="STRING" id="1798500.A3C21_03620"/>
<dbReference type="EC" id="2.3.1.35" evidence="8"/>
<accession>A0A1F6DZD2</accession>
<dbReference type="GO" id="GO:0004358">
    <property type="term" value="F:L-glutamate N-acetyltransferase activity, acting on acetyl-L-ornithine as donor"/>
    <property type="evidence" value="ECO:0007669"/>
    <property type="project" value="UniProtKB-UniRule"/>
</dbReference>
<name>A0A1F6DZD2_9BACT</name>
<evidence type="ECO:0000256" key="6">
    <source>
        <dbReference type="ARBA" id="ARBA00022813"/>
    </source>
</evidence>
<keyword evidence="7 8" id="KW-0012">Acyltransferase</keyword>
<dbReference type="InterPro" id="IPR042195">
    <property type="entry name" value="ArgJ_beta_C"/>
</dbReference>
<dbReference type="InterPro" id="IPR016117">
    <property type="entry name" value="ArgJ-like_dom_sf"/>
</dbReference>
<feature type="binding site" evidence="8">
    <location>
        <position position="423"/>
    </location>
    <ligand>
        <name>substrate</name>
    </ligand>
</feature>
<dbReference type="GO" id="GO:0004042">
    <property type="term" value="F:L-glutamate N-acetyltransferase activity"/>
    <property type="evidence" value="ECO:0007669"/>
    <property type="project" value="UniProtKB-UniRule"/>
</dbReference>
<feature type="binding site" evidence="8">
    <location>
        <position position="215"/>
    </location>
    <ligand>
        <name>substrate</name>
    </ligand>
</feature>
<comment type="function">
    <text evidence="8">Catalyzes two activities which are involved in the cyclic version of arginine biosynthesis: the synthesis of N-acetylglutamate from glutamate and acetyl-CoA as the acetyl donor, and of ornithine by transacetylation between N(2)-acetylornithine and glutamate.</text>
</comment>
<comment type="caution">
    <text evidence="9">The sequence shown here is derived from an EMBL/GenBank/DDBJ whole genome shotgun (WGS) entry which is preliminary data.</text>
</comment>
<dbReference type="UniPathway" id="UPA00068">
    <property type="reaction ID" value="UER00106"/>
</dbReference>
<dbReference type="AlphaFoldDB" id="A0A1F6DZD2"/>
<comment type="subunit">
    <text evidence="2 8">Heterotetramer of two alpha and two beta chains.</text>
</comment>
<evidence type="ECO:0000256" key="5">
    <source>
        <dbReference type="ARBA" id="ARBA00022679"/>
    </source>
</evidence>
<keyword evidence="5 8" id="KW-0808">Transferase</keyword>
<feature type="active site" description="Nucleophile" evidence="8">
    <location>
        <position position="215"/>
    </location>
</feature>
<feature type="binding site" evidence="8">
    <location>
        <position position="301"/>
    </location>
    <ligand>
        <name>substrate</name>
    </ligand>
</feature>
<proteinExistence type="inferred from homology"/>
<dbReference type="CDD" id="cd02152">
    <property type="entry name" value="OAT"/>
    <property type="match status" value="1"/>
</dbReference>